<accession>A0A0C9ZMD8</accession>
<organism evidence="1 2">
    <name type="scientific">Suillus luteus UH-Slu-Lm8-n1</name>
    <dbReference type="NCBI Taxonomy" id="930992"/>
    <lineage>
        <taxon>Eukaryota</taxon>
        <taxon>Fungi</taxon>
        <taxon>Dikarya</taxon>
        <taxon>Basidiomycota</taxon>
        <taxon>Agaricomycotina</taxon>
        <taxon>Agaricomycetes</taxon>
        <taxon>Agaricomycetidae</taxon>
        <taxon>Boletales</taxon>
        <taxon>Suillineae</taxon>
        <taxon>Suillaceae</taxon>
        <taxon>Suillus</taxon>
    </lineage>
</organism>
<dbReference type="EMBL" id="KN835373">
    <property type="protein sequence ID" value="KIK38800.1"/>
    <property type="molecule type" value="Genomic_DNA"/>
</dbReference>
<reference evidence="1 2" key="1">
    <citation type="submission" date="2014-04" db="EMBL/GenBank/DDBJ databases">
        <authorList>
            <consortium name="DOE Joint Genome Institute"/>
            <person name="Kuo A."/>
            <person name="Ruytinx J."/>
            <person name="Rineau F."/>
            <person name="Colpaert J."/>
            <person name="Kohler A."/>
            <person name="Nagy L.G."/>
            <person name="Floudas D."/>
            <person name="Copeland A."/>
            <person name="Barry K.W."/>
            <person name="Cichocki N."/>
            <person name="Veneault-Fourrey C."/>
            <person name="LaButti K."/>
            <person name="Lindquist E.A."/>
            <person name="Lipzen A."/>
            <person name="Lundell T."/>
            <person name="Morin E."/>
            <person name="Murat C."/>
            <person name="Sun H."/>
            <person name="Tunlid A."/>
            <person name="Henrissat B."/>
            <person name="Grigoriev I.V."/>
            <person name="Hibbett D.S."/>
            <person name="Martin F."/>
            <person name="Nordberg H.P."/>
            <person name="Cantor M.N."/>
            <person name="Hua S.X."/>
        </authorList>
    </citation>
    <scope>NUCLEOTIDE SEQUENCE [LARGE SCALE GENOMIC DNA]</scope>
    <source>
        <strain evidence="1 2">UH-Slu-Lm8-n1</strain>
    </source>
</reference>
<gene>
    <name evidence="1" type="ORF">CY34DRAFT_370889</name>
</gene>
<evidence type="ECO:0000313" key="2">
    <source>
        <dbReference type="Proteomes" id="UP000054485"/>
    </source>
</evidence>
<proteinExistence type="predicted"/>
<name>A0A0C9ZMD8_9AGAM</name>
<dbReference type="Proteomes" id="UP000054485">
    <property type="component" value="Unassembled WGS sequence"/>
</dbReference>
<reference evidence="2" key="2">
    <citation type="submission" date="2015-01" db="EMBL/GenBank/DDBJ databases">
        <title>Evolutionary Origins and Diversification of the Mycorrhizal Mutualists.</title>
        <authorList>
            <consortium name="DOE Joint Genome Institute"/>
            <consortium name="Mycorrhizal Genomics Consortium"/>
            <person name="Kohler A."/>
            <person name="Kuo A."/>
            <person name="Nagy L.G."/>
            <person name="Floudas D."/>
            <person name="Copeland A."/>
            <person name="Barry K.W."/>
            <person name="Cichocki N."/>
            <person name="Veneault-Fourrey C."/>
            <person name="LaButti K."/>
            <person name="Lindquist E.A."/>
            <person name="Lipzen A."/>
            <person name="Lundell T."/>
            <person name="Morin E."/>
            <person name="Murat C."/>
            <person name="Riley R."/>
            <person name="Ohm R."/>
            <person name="Sun H."/>
            <person name="Tunlid A."/>
            <person name="Henrissat B."/>
            <person name="Grigoriev I.V."/>
            <person name="Hibbett D.S."/>
            <person name="Martin F."/>
        </authorList>
    </citation>
    <scope>NUCLEOTIDE SEQUENCE [LARGE SCALE GENOMIC DNA]</scope>
    <source>
        <strain evidence="2">UH-Slu-Lm8-n1</strain>
    </source>
</reference>
<keyword evidence="2" id="KW-1185">Reference proteome</keyword>
<sequence length="53" mass="5687">MVPVNLSTNIQITVTLAAIKQGCSRSRDRAFQASALFSSMGTSLTSSEVSYFI</sequence>
<dbReference type="HOGENOM" id="CLU_3070247_0_0_1"/>
<dbReference type="InParanoid" id="A0A0C9ZMD8"/>
<evidence type="ECO:0000313" key="1">
    <source>
        <dbReference type="EMBL" id="KIK38800.1"/>
    </source>
</evidence>
<protein>
    <submittedName>
        <fullName evidence="1">Unplaced genomic scaffold CY34scaffold_242, whole genome shotgun sequence</fullName>
    </submittedName>
</protein>
<dbReference type="AlphaFoldDB" id="A0A0C9ZMD8"/>